<dbReference type="PANTHER" id="PTHR21500:SF0">
    <property type="entry name" value="TUBULIN-SPECIFIC CHAPERONE A"/>
    <property type="match status" value="1"/>
</dbReference>
<dbReference type="GO" id="GO:0005829">
    <property type="term" value="C:cytosol"/>
    <property type="evidence" value="ECO:0007669"/>
    <property type="project" value="TreeGrafter"/>
</dbReference>
<protein>
    <recommendedName>
        <fullName evidence="3">Tubulin-specific chaperone A</fullName>
    </recommendedName>
</protein>
<keyword evidence="3" id="KW-0206">Cytoskeleton</keyword>
<dbReference type="InterPro" id="IPR036126">
    <property type="entry name" value="TBCA_sf"/>
</dbReference>
<evidence type="ECO:0000256" key="2">
    <source>
        <dbReference type="ARBA" id="ARBA00023186"/>
    </source>
</evidence>
<keyword evidence="3" id="KW-0963">Cytoplasm</keyword>
<name>A0A1Y2ETB5_9BASI</name>
<dbReference type="PANTHER" id="PTHR21500">
    <property type="entry name" value="TUBULIN-SPECIFIC CHAPERONE A"/>
    <property type="match status" value="1"/>
</dbReference>
<dbReference type="OrthoDB" id="296187at2759"/>
<evidence type="ECO:0000256" key="4">
    <source>
        <dbReference type="SAM" id="Coils"/>
    </source>
</evidence>
<dbReference type="AlphaFoldDB" id="A0A1Y2ETB5"/>
<dbReference type="EMBL" id="MCGR01000040">
    <property type="protein sequence ID" value="ORY74787.1"/>
    <property type="molecule type" value="Genomic_DNA"/>
</dbReference>
<organism evidence="5 6">
    <name type="scientific">Leucosporidium creatinivorum</name>
    <dbReference type="NCBI Taxonomy" id="106004"/>
    <lineage>
        <taxon>Eukaryota</taxon>
        <taxon>Fungi</taxon>
        <taxon>Dikarya</taxon>
        <taxon>Basidiomycota</taxon>
        <taxon>Pucciniomycotina</taxon>
        <taxon>Microbotryomycetes</taxon>
        <taxon>Leucosporidiales</taxon>
        <taxon>Leucosporidium</taxon>
    </lineage>
</organism>
<accession>A0A1Y2ETB5</accession>
<keyword evidence="4" id="KW-0175">Coiled coil</keyword>
<evidence type="ECO:0000256" key="3">
    <source>
        <dbReference type="RuleBase" id="RU364030"/>
    </source>
</evidence>
<evidence type="ECO:0000256" key="1">
    <source>
        <dbReference type="ARBA" id="ARBA00006806"/>
    </source>
</evidence>
<feature type="coiled-coil region" evidence="4">
    <location>
        <begin position="20"/>
        <end position="47"/>
    </location>
</feature>
<evidence type="ECO:0000313" key="5">
    <source>
        <dbReference type="EMBL" id="ORY74787.1"/>
    </source>
</evidence>
<dbReference type="SUPFAM" id="SSF46988">
    <property type="entry name" value="Tubulin chaperone cofactor A"/>
    <property type="match status" value="1"/>
</dbReference>
<gene>
    <name evidence="5" type="ORF">BCR35DRAFT_306611</name>
</gene>
<dbReference type="Pfam" id="PF02970">
    <property type="entry name" value="TBCA"/>
    <property type="match status" value="1"/>
</dbReference>
<comment type="caution">
    <text evidence="5">The sequence shown here is derived from an EMBL/GenBank/DDBJ whole genome shotgun (WGS) entry which is preliminary data.</text>
</comment>
<dbReference type="GO" id="GO:0048487">
    <property type="term" value="F:beta-tubulin binding"/>
    <property type="evidence" value="ECO:0007669"/>
    <property type="project" value="InterPro"/>
</dbReference>
<keyword evidence="3" id="KW-0493">Microtubule</keyword>
<dbReference type="STRING" id="106004.A0A1Y2ETB5"/>
<comment type="similarity">
    <text evidence="1 3">Belongs to the TBCA family.</text>
</comment>
<dbReference type="InParanoid" id="A0A1Y2ETB5"/>
<dbReference type="GO" id="GO:0007023">
    <property type="term" value="P:post-chaperonin tubulin folding pathway"/>
    <property type="evidence" value="ECO:0007669"/>
    <property type="project" value="UniProtKB-UniRule"/>
</dbReference>
<evidence type="ECO:0000313" key="6">
    <source>
        <dbReference type="Proteomes" id="UP000193467"/>
    </source>
</evidence>
<reference evidence="5 6" key="1">
    <citation type="submission" date="2016-07" db="EMBL/GenBank/DDBJ databases">
        <title>Pervasive Adenine N6-methylation of Active Genes in Fungi.</title>
        <authorList>
            <consortium name="DOE Joint Genome Institute"/>
            <person name="Mondo S.J."/>
            <person name="Dannebaum R.O."/>
            <person name="Kuo R.C."/>
            <person name="Labutti K."/>
            <person name="Haridas S."/>
            <person name="Kuo A."/>
            <person name="Salamov A."/>
            <person name="Ahrendt S.R."/>
            <person name="Lipzen A."/>
            <person name="Sullivan W."/>
            <person name="Andreopoulos W.B."/>
            <person name="Clum A."/>
            <person name="Lindquist E."/>
            <person name="Daum C."/>
            <person name="Ramamoorthy G.K."/>
            <person name="Gryganskyi A."/>
            <person name="Culley D."/>
            <person name="Magnuson J.K."/>
            <person name="James T.Y."/>
            <person name="O'Malley M.A."/>
            <person name="Stajich J.E."/>
            <person name="Spatafora J.W."/>
            <person name="Visel A."/>
            <person name="Grigoriev I.V."/>
        </authorList>
    </citation>
    <scope>NUCLEOTIDE SEQUENCE [LARGE SCALE GENOMIC DNA]</scope>
    <source>
        <strain evidence="5 6">62-1032</strain>
    </source>
</reference>
<sequence length="96" mass="11145">MASAKQQTDTRQLVIKTGVVNRLVKEVQSYKNEAHLLKQRADKMEHDGEDVYEVRQQRRVHADSVQMIPDSEKRLAKAVEELEDLVVRSHRSPPRL</sequence>
<dbReference type="GO" id="GO:0007021">
    <property type="term" value="P:tubulin complex assembly"/>
    <property type="evidence" value="ECO:0007669"/>
    <property type="project" value="UniProtKB-UniRule"/>
</dbReference>
<comment type="subunit">
    <text evidence="3">Supercomplex made of cofactors A to E. Cofactors A and D function by capturing and stabilizing tubulin in a quasi-native conformation. Cofactor E binds to the cofactor D-tubulin complex; interaction with cofactor C then causes the release of tubulin polypeptides that are committed to the native state.</text>
</comment>
<dbReference type="GO" id="GO:0005874">
    <property type="term" value="C:microtubule"/>
    <property type="evidence" value="ECO:0007669"/>
    <property type="project" value="UniProtKB-KW"/>
</dbReference>
<keyword evidence="6" id="KW-1185">Reference proteome</keyword>
<proteinExistence type="inferred from homology"/>
<dbReference type="FunCoup" id="A0A1Y2ETB5">
    <property type="interactions" value="115"/>
</dbReference>
<dbReference type="Gene3D" id="1.20.58.90">
    <property type="match status" value="1"/>
</dbReference>
<comment type="subcellular location">
    <subcellularLocation>
        <location evidence="3">Cytoplasm</location>
        <location evidence="3">Cytoskeleton</location>
    </subcellularLocation>
</comment>
<dbReference type="InterPro" id="IPR004226">
    <property type="entry name" value="TBCA"/>
</dbReference>
<dbReference type="Proteomes" id="UP000193467">
    <property type="component" value="Unassembled WGS sequence"/>
</dbReference>
<keyword evidence="2 3" id="KW-0143">Chaperone</keyword>